<dbReference type="InterPro" id="IPR010345">
    <property type="entry name" value="IL-17_fam"/>
</dbReference>
<dbReference type="Proteomes" id="UP000580250">
    <property type="component" value="Unassembled WGS sequence"/>
</dbReference>
<comment type="caution">
    <text evidence="5">The sequence shown here is derived from an EMBL/GenBank/DDBJ whole genome shotgun (WGS) entry which is preliminary data.</text>
</comment>
<dbReference type="InterPro" id="IPR029034">
    <property type="entry name" value="Cystine-knot_cytokine"/>
</dbReference>
<dbReference type="GO" id="GO:0005576">
    <property type="term" value="C:extracellular region"/>
    <property type="evidence" value="ECO:0007669"/>
    <property type="project" value="UniProtKB-SubCell"/>
</dbReference>
<gene>
    <name evidence="5" type="ORF">MENT_LOCUS21959</name>
</gene>
<accession>A0A6V7V6F8</accession>
<protein>
    <submittedName>
        <fullName evidence="5">Uncharacterized protein</fullName>
    </submittedName>
</protein>
<dbReference type="EMBL" id="CAJEWN010000170">
    <property type="protein sequence ID" value="CAD2170545.1"/>
    <property type="molecule type" value="Genomic_DNA"/>
</dbReference>
<dbReference type="GO" id="GO:0005125">
    <property type="term" value="F:cytokine activity"/>
    <property type="evidence" value="ECO:0007669"/>
    <property type="project" value="InterPro"/>
</dbReference>
<comment type="subcellular location">
    <subcellularLocation>
        <location evidence="1">Secreted</location>
    </subcellularLocation>
</comment>
<dbReference type="SUPFAM" id="SSF57501">
    <property type="entry name" value="Cystine-knot cytokines"/>
    <property type="match status" value="1"/>
</dbReference>
<evidence type="ECO:0000256" key="4">
    <source>
        <dbReference type="ARBA" id="ARBA00022729"/>
    </source>
</evidence>
<name>A0A6V7V6F8_MELEN</name>
<organism evidence="5 6">
    <name type="scientific">Meloidogyne enterolobii</name>
    <name type="common">Root-knot nematode worm</name>
    <name type="synonym">Meloidogyne mayaguensis</name>
    <dbReference type="NCBI Taxonomy" id="390850"/>
    <lineage>
        <taxon>Eukaryota</taxon>
        <taxon>Metazoa</taxon>
        <taxon>Ecdysozoa</taxon>
        <taxon>Nematoda</taxon>
        <taxon>Chromadorea</taxon>
        <taxon>Rhabditida</taxon>
        <taxon>Tylenchina</taxon>
        <taxon>Tylenchomorpha</taxon>
        <taxon>Tylenchoidea</taxon>
        <taxon>Meloidogynidae</taxon>
        <taxon>Meloidogyninae</taxon>
        <taxon>Meloidogyne</taxon>
    </lineage>
</organism>
<evidence type="ECO:0000256" key="2">
    <source>
        <dbReference type="ARBA" id="ARBA00007236"/>
    </source>
</evidence>
<dbReference type="AlphaFoldDB" id="A0A6V7V6F8"/>
<evidence type="ECO:0000313" key="6">
    <source>
        <dbReference type="Proteomes" id="UP000580250"/>
    </source>
</evidence>
<sequence length="343" mass="39285">MLFSEHNNSCASFDINNFIWNSMTSLQSDDEQNRQRQQKQLCNKYMQHNNSRQINNETAMTPKIGEATKIGQQPEKINFEDSRNIERTNNKNNIRTTNKTVILRTQKSSRNNSHPRLLTKIVVLFLFCYIPLMVNARQRRLLDGESSSSEGESLPNSEITLPEECYHRYSNTDHHSSLMHWLHRKNSSHYSPISPSYQQALLKLQAQELAHGVQVTSGASSCNTRKMKVISATTPLRERALCQFEYILNYNPQRIPSTFTEVKCSCPKPSIRMVGNRMFECEPLRYQVRVLLFDPQCLTYVEHIETIALACLPVIQVANTNAEGESDEAMVQVPADAPSFIPT</sequence>
<reference evidence="5 6" key="1">
    <citation type="submission" date="2020-08" db="EMBL/GenBank/DDBJ databases">
        <authorList>
            <person name="Koutsovoulos G."/>
            <person name="Danchin GJ E."/>
        </authorList>
    </citation>
    <scope>NUCLEOTIDE SEQUENCE [LARGE SCALE GENOMIC DNA]</scope>
</reference>
<keyword evidence="4" id="KW-0732">Signal</keyword>
<evidence type="ECO:0000256" key="3">
    <source>
        <dbReference type="ARBA" id="ARBA00022525"/>
    </source>
</evidence>
<dbReference type="OrthoDB" id="5802485at2759"/>
<dbReference type="Gene3D" id="2.10.90.10">
    <property type="entry name" value="Cystine-knot cytokines"/>
    <property type="match status" value="1"/>
</dbReference>
<comment type="similarity">
    <text evidence="2">Belongs to the IL-17 family.</text>
</comment>
<evidence type="ECO:0000256" key="1">
    <source>
        <dbReference type="ARBA" id="ARBA00004613"/>
    </source>
</evidence>
<keyword evidence="3" id="KW-0964">Secreted</keyword>
<evidence type="ECO:0000313" key="5">
    <source>
        <dbReference type="EMBL" id="CAD2170545.1"/>
    </source>
</evidence>
<proteinExistence type="inferred from homology"/>
<dbReference type="Pfam" id="PF06083">
    <property type="entry name" value="IL17"/>
    <property type="match status" value="1"/>
</dbReference>